<dbReference type="CDD" id="cd07185">
    <property type="entry name" value="OmpA_C-like"/>
    <property type="match status" value="1"/>
</dbReference>
<reference evidence="6 7" key="1">
    <citation type="submission" date="2018-03" db="EMBL/GenBank/DDBJ databases">
        <title>Genomic Encyclopedia of Archaeal and Bacterial Type Strains, Phase II (KMG-II): from individual species to whole genera.</title>
        <authorList>
            <person name="Goeker M."/>
        </authorList>
    </citation>
    <scope>NUCLEOTIDE SEQUENCE [LARGE SCALE GENOMIC DNA]</scope>
    <source>
        <strain evidence="6 7">DSM 17586</strain>
    </source>
</reference>
<dbReference type="PRINTS" id="PR01021">
    <property type="entry name" value="OMPADOMAIN"/>
</dbReference>
<keyword evidence="2 4" id="KW-0472">Membrane</keyword>
<comment type="subcellular location">
    <subcellularLocation>
        <location evidence="1">Cell outer membrane</location>
    </subcellularLocation>
</comment>
<evidence type="ECO:0000256" key="3">
    <source>
        <dbReference type="ARBA" id="ARBA00023237"/>
    </source>
</evidence>
<evidence type="ECO:0000256" key="4">
    <source>
        <dbReference type="PROSITE-ProRule" id="PRU00473"/>
    </source>
</evidence>
<dbReference type="PROSITE" id="PS01068">
    <property type="entry name" value="OMPA_1"/>
    <property type="match status" value="1"/>
</dbReference>
<feature type="domain" description="OmpA-like" evidence="5">
    <location>
        <begin position="101"/>
        <end position="218"/>
    </location>
</feature>
<protein>
    <submittedName>
        <fullName evidence="6">Outer membrane protein OmpA-like peptidoglycan-associated protein</fullName>
    </submittedName>
</protein>
<evidence type="ECO:0000256" key="2">
    <source>
        <dbReference type="ARBA" id="ARBA00023136"/>
    </source>
</evidence>
<dbReference type="Gene3D" id="3.30.1330.60">
    <property type="entry name" value="OmpA-like domain"/>
    <property type="match status" value="1"/>
</dbReference>
<evidence type="ECO:0000313" key="7">
    <source>
        <dbReference type="Proteomes" id="UP000242133"/>
    </source>
</evidence>
<evidence type="ECO:0000313" key="6">
    <source>
        <dbReference type="EMBL" id="PSL11932.1"/>
    </source>
</evidence>
<dbReference type="InterPro" id="IPR050330">
    <property type="entry name" value="Bact_OuterMem_StrucFunc"/>
</dbReference>
<dbReference type="InterPro" id="IPR006690">
    <property type="entry name" value="OMPA-like_CS"/>
</dbReference>
<dbReference type="InterPro" id="IPR039567">
    <property type="entry name" value="Gly-zipper"/>
</dbReference>
<dbReference type="PANTHER" id="PTHR30329:SF21">
    <property type="entry name" value="LIPOPROTEIN YIAD-RELATED"/>
    <property type="match status" value="1"/>
</dbReference>
<comment type="caution">
    <text evidence="6">The sequence shown here is derived from an EMBL/GenBank/DDBJ whole genome shotgun (WGS) entry which is preliminary data.</text>
</comment>
<dbReference type="InterPro" id="IPR006664">
    <property type="entry name" value="OMP_bac"/>
</dbReference>
<dbReference type="OrthoDB" id="9782229at2"/>
<dbReference type="PROSITE" id="PS51257">
    <property type="entry name" value="PROKAR_LIPOPROTEIN"/>
    <property type="match status" value="1"/>
</dbReference>
<dbReference type="InterPro" id="IPR036737">
    <property type="entry name" value="OmpA-like_sf"/>
</dbReference>
<dbReference type="Pfam" id="PF13488">
    <property type="entry name" value="Gly-zipper_Omp"/>
    <property type="match status" value="1"/>
</dbReference>
<dbReference type="AlphaFoldDB" id="A0A2P8ER31"/>
<dbReference type="Proteomes" id="UP000242133">
    <property type="component" value="Unassembled WGS sequence"/>
</dbReference>
<keyword evidence="7" id="KW-1185">Reference proteome</keyword>
<name>A0A2P8ER31_9GAMM</name>
<dbReference type="RefSeq" id="WP_106592788.1">
    <property type="nucleotide sequence ID" value="NZ_PYGI01000021.1"/>
</dbReference>
<dbReference type="PANTHER" id="PTHR30329">
    <property type="entry name" value="STATOR ELEMENT OF FLAGELLAR MOTOR COMPLEX"/>
    <property type="match status" value="1"/>
</dbReference>
<keyword evidence="3" id="KW-0998">Cell outer membrane</keyword>
<dbReference type="SUPFAM" id="SSF103088">
    <property type="entry name" value="OmpA-like"/>
    <property type="match status" value="1"/>
</dbReference>
<dbReference type="InterPro" id="IPR006665">
    <property type="entry name" value="OmpA-like"/>
</dbReference>
<dbReference type="EMBL" id="PYGI01000021">
    <property type="protein sequence ID" value="PSL11932.1"/>
    <property type="molecule type" value="Genomic_DNA"/>
</dbReference>
<evidence type="ECO:0000259" key="5">
    <source>
        <dbReference type="PROSITE" id="PS51123"/>
    </source>
</evidence>
<dbReference type="PROSITE" id="PS51123">
    <property type="entry name" value="OMPA_2"/>
    <property type="match status" value="1"/>
</dbReference>
<evidence type="ECO:0000256" key="1">
    <source>
        <dbReference type="ARBA" id="ARBA00004442"/>
    </source>
</evidence>
<sequence>MKKLMLATAMSALVLGGCTTLDPYTQQSKTSNATKGAGIGALTGAVLGAAVAGKGDRNEGALAGAVIGGAVGGGAGYYMDRQEMLLRQELEGTGVRVERVGDDIRLIMPGNITFATDSDRVSPSFYPVLDSVAKVLAKFDRTQVAVEGYTDSTGSFEYNQQLSERRAYSVSRYLSSVGVSQLRLNAQGLGERYPIASNDSAGGRAMNRRVEIKIRGTQR</sequence>
<accession>A0A2P8ER31</accession>
<gene>
    <name evidence="6" type="ORF">CLV44_12140</name>
</gene>
<dbReference type="Pfam" id="PF00691">
    <property type="entry name" value="OmpA"/>
    <property type="match status" value="1"/>
</dbReference>
<organism evidence="6 7">
    <name type="scientific">Marinobacterium halophilum</name>
    <dbReference type="NCBI Taxonomy" id="267374"/>
    <lineage>
        <taxon>Bacteria</taxon>
        <taxon>Pseudomonadati</taxon>
        <taxon>Pseudomonadota</taxon>
        <taxon>Gammaproteobacteria</taxon>
        <taxon>Oceanospirillales</taxon>
        <taxon>Oceanospirillaceae</taxon>
        <taxon>Marinobacterium</taxon>
    </lineage>
</organism>
<dbReference type="GO" id="GO:0009279">
    <property type="term" value="C:cell outer membrane"/>
    <property type="evidence" value="ECO:0007669"/>
    <property type="project" value="UniProtKB-SubCell"/>
</dbReference>
<proteinExistence type="predicted"/>